<reference evidence="2" key="1">
    <citation type="submission" date="2020-06" db="EMBL/GenBank/DDBJ databases">
        <title>A chromosome-scale genome assembly of Talaromyces rugulosus W13939.</title>
        <authorList>
            <person name="Wang B."/>
            <person name="Guo L."/>
            <person name="Ye K."/>
            <person name="Wang L."/>
        </authorList>
    </citation>
    <scope>NUCLEOTIDE SEQUENCE [LARGE SCALE GENOMIC DNA]</scope>
    <source>
        <strain evidence="2">W13939</strain>
    </source>
</reference>
<organism evidence="1 2">
    <name type="scientific">Talaromyces rugulosus</name>
    <name type="common">Penicillium rugulosum</name>
    <dbReference type="NCBI Taxonomy" id="121627"/>
    <lineage>
        <taxon>Eukaryota</taxon>
        <taxon>Fungi</taxon>
        <taxon>Dikarya</taxon>
        <taxon>Ascomycota</taxon>
        <taxon>Pezizomycotina</taxon>
        <taxon>Eurotiomycetes</taxon>
        <taxon>Eurotiomycetidae</taxon>
        <taxon>Eurotiales</taxon>
        <taxon>Trichocomaceae</taxon>
        <taxon>Talaromyces</taxon>
        <taxon>Talaromyces sect. Islandici</taxon>
    </lineage>
</organism>
<evidence type="ECO:0000313" key="2">
    <source>
        <dbReference type="Proteomes" id="UP000509510"/>
    </source>
</evidence>
<sequence length="214" mass="23453">MDGVSIIIGPAPNPDCVARASNSYIGCRGGSVTTGIDLGDGHFGAAGAYTKASGPAAIFSRIDRRVSSRLGGIASNRAAALKGFLFYRPEENPVDMELSLICHYLRFVPTLLPRLLWAVLRKHHTIRWIPGGVPVAIPDRSFAQVVDRTSRAAFALSPHTDQVNVLFVNTDHDATGMVYYVEDVTLYVYEQWLDLQGAYYDCKCPALRPQFHSP</sequence>
<keyword evidence="2" id="KW-1185">Reference proteome</keyword>
<protein>
    <submittedName>
        <fullName evidence="1">Uncharacterized protein</fullName>
    </submittedName>
</protein>
<dbReference type="GeneID" id="55990942"/>
<dbReference type="AlphaFoldDB" id="A0A7H8QR68"/>
<evidence type="ECO:0000313" key="1">
    <source>
        <dbReference type="EMBL" id="QKX56336.1"/>
    </source>
</evidence>
<gene>
    <name evidence="1" type="ORF">TRUGW13939_03437</name>
</gene>
<dbReference type="Proteomes" id="UP000509510">
    <property type="component" value="Chromosome II"/>
</dbReference>
<proteinExistence type="predicted"/>
<dbReference type="KEGG" id="trg:TRUGW13939_03437"/>
<name>A0A7H8QR68_TALRU</name>
<dbReference type="EMBL" id="CP055899">
    <property type="protein sequence ID" value="QKX56336.1"/>
    <property type="molecule type" value="Genomic_DNA"/>
</dbReference>
<dbReference type="RefSeq" id="XP_035342514.1">
    <property type="nucleotide sequence ID" value="XM_035486621.1"/>
</dbReference>
<accession>A0A7H8QR68</accession>